<keyword evidence="8" id="KW-1185">Reference proteome</keyword>
<reference evidence="7 8" key="1">
    <citation type="submission" date="2017-04" db="EMBL/GenBank/DDBJ databases">
        <authorList>
            <person name="Afonso C.L."/>
            <person name="Miller P.J."/>
            <person name="Scott M.A."/>
            <person name="Spackman E."/>
            <person name="Goraichik I."/>
            <person name="Dimitrov K.M."/>
            <person name="Suarez D.L."/>
            <person name="Swayne D.E."/>
        </authorList>
    </citation>
    <scope>NUCLEOTIDE SEQUENCE [LARGE SCALE GENOMIC DNA]</scope>
    <source>
        <strain evidence="7 8">USBA 355</strain>
    </source>
</reference>
<dbReference type="PANTHER" id="PTHR30329:SF21">
    <property type="entry name" value="LIPOPROTEIN YIAD-RELATED"/>
    <property type="match status" value="1"/>
</dbReference>
<dbReference type="GO" id="GO:0009279">
    <property type="term" value="C:cell outer membrane"/>
    <property type="evidence" value="ECO:0007669"/>
    <property type="project" value="UniProtKB-SubCell"/>
</dbReference>
<dbReference type="EMBL" id="FWZX01000025">
    <property type="protein sequence ID" value="SMF64741.1"/>
    <property type="molecule type" value="Genomic_DNA"/>
</dbReference>
<evidence type="ECO:0000313" key="7">
    <source>
        <dbReference type="EMBL" id="SMF64741.1"/>
    </source>
</evidence>
<dbReference type="SUPFAM" id="SSF103088">
    <property type="entry name" value="OmpA-like"/>
    <property type="match status" value="1"/>
</dbReference>
<protein>
    <recommendedName>
        <fullName evidence="6">OmpA-like domain-containing protein</fullName>
    </recommendedName>
</protein>
<dbReference type="InterPro" id="IPR006664">
    <property type="entry name" value="OMP_bac"/>
</dbReference>
<proteinExistence type="predicted"/>
<comment type="subcellular location">
    <subcellularLocation>
        <location evidence="1">Cell outer membrane</location>
    </subcellularLocation>
</comment>
<dbReference type="InterPro" id="IPR032608">
    <property type="entry name" value="DUF4892"/>
</dbReference>
<dbReference type="PRINTS" id="PR01021">
    <property type="entry name" value="OMPADOMAIN"/>
</dbReference>
<dbReference type="Pfam" id="PF00691">
    <property type="entry name" value="OmpA"/>
    <property type="match status" value="1"/>
</dbReference>
<sequence>MTRLGALAGLIGLVAALAAPAAAQAADAKGAADHPMIQRYPGAEIIRYQRDAFTDYHLFTEPATAYGGLDKNLDHTEELEGAVTRITYRLPEKRSTLEIFRNYEQGLKKAGFEILFDCSDQACGGRNFNNAVVPYNAQFGDNYRDQRYLAAHLSRPKDGDLYAMLYIARNTTSGGKDKNRVFGQLDVVELTPMDTGLVTVDAETMARGLEDEGRIALYDIYFDTDSAGLKPESDAALAQIARLMTDEPMLKVLIVGHTDSQGSLDYNLMLSRKRAAAVVEALASRFGVAAERMTPAGVGFLAPVASNRTEKGRALNRRVELVDYR</sequence>
<gene>
    <name evidence="7" type="ORF">SAMN05428998_12591</name>
</gene>
<evidence type="ECO:0000256" key="1">
    <source>
        <dbReference type="ARBA" id="ARBA00004442"/>
    </source>
</evidence>
<dbReference type="Proteomes" id="UP000192917">
    <property type="component" value="Unassembled WGS sequence"/>
</dbReference>
<feature type="chain" id="PRO_5012238360" description="OmpA-like domain-containing protein" evidence="5">
    <location>
        <begin position="26"/>
        <end position="325"/>
    </location>
</feature>
<dbReference type="PROSITE" id="PS51123">
    <property type="entry name" value="OMPA_2"/>
    <property type="match status" value="1"/>
</dbReference>
<feature type="domain" description="OmpA-like" evidence="6">
    <location>
        <begin position="209"/>
        <end position="325"/>
    </location>
</feature>
<dbReference type="PANTHER" id="PTHR30329">
    <property type="entry name" value="STATOR ELEMENT OF FLAGELLAR MOTOR COMPLEX"/>
    <property type="match status" value="1"/>
</dbReference>
<dbReference type="Pfam" id="PF16234">
    <property type="entry name" value="DUF4892"/>
    <property type="match status" value="1"/>
</dbReference>
<dbReference type="RefSeq" id="WP_085125249.1">
    <property type="nucleotide sequence ID" value="NZ_FWZX01000025.1"/>
</dbReference>
<evidence type="ECO:0000313" key="8">
    <source>
        <dbReference type="Proteomes" id="UP000192917"/>
    </source>
</evidence>
<dbReference type="InterPro" id="IPR006665">
    <property type="entry name" value="OmpA-like"/>
</dbReference>
<organism evidence="7 8">
    <name type="scientific">Tistlia consotensis USBA 355</name>
    <dbReference type="NCBI Taxonomy" id="560819"/>
    <lineage>
        <taxon>Bacteria</taxon>
        <taxon>Pseudomonadati</taxon>
        <taxon>Pseudomonadota</taxon>
        <taxon>Alphaproteobacteria</taxon>
        <taxon>Rhodospirillales</taxon>
        <taxon>Rhodovibrionaceae</taxon>
        <taxon>Tistlia</taxon>
    </lineage>
</organism>
<keyword evidence="2 4" id="KW-0472">Membrane</keyword>
<keyword evidence="3" id="KW-0998">Cell outer membrane</keyword>
<evidence type="ECO:0000256" key="2">
    <source>
        <dbReference type="ARBA" id="ARBA00023136"/>
    </source>
</evidence>
<name>A0A1Y6CH10_9PROT</name>
<accession>A0A1Y6CH10</accession>
<evidence type="ECO:0000256" key="5">
    <source>
        <dbReference type="SAM" id="SignalP"/>
    </source>
</evidence>
<evidence type="ECO:0000256" key="3">
    <source>
        <dbReference type="ARBA" id="ARBA00023237"/>
    </source>
</evidence>
<evidence type="ECO:0000256" key="4">
    <source>
        <dbReference type="PROSITE-ProRule" id="PRU00473"/>
    </source>
</evidence>
<dbReference type="STRING" id="560819.SAMN05428998_12591"/>
<evidence type="ECO:0000259" key="6">
    <source>
        <dbReference type="PROSITE" id="PS51123"/>
    </source>
</evidence>
<dbReference type="Gene3D" id="3.30.1330.60">
    <property type="entry name" value="OmpA-like domain"/>
    <property type="match status" value="1"/>
</dbReference>
<keyword evidence="5" id="KW-0732">Signal</keyword>
<feature type="signal peptide" evidence="5">
    <location>
        <begin position="1"/>
        <end position="25"/>
    </location>
</feature>
<dbReference type="InterPro" id="IPR036737">
    <property type="entry name" value="OmpA-like_sf"/>
</dbReference>
<dbReference type="CDD" id="cd07185">
    <property type="entry name" value="OmpA_C-like"/>
    <property type="match status" value="1"/>
</dbReference>
<dbReference type="AlphaFoldDB" id="A0A1Y6CH10"/>
<dbReference type="InterPro" id="IPR050330">
    <property type="entry name" value="Bact_OuterMem_StrucFunc"/>
</dbReference>